<dbReference type="Proteomes" id="UP000070089">
    <property type="component" value="Unassembled WGS sequence"/>
</dbReference>
<dbReference type="FunFam" id="3.80.10.10:FF:000400">
    <property type="entry name" value="Nuclear pore complex protein NUP107"/>
    <property type="match status" value="1"/>
</dbReference>
<name>A0A132NZL9_GIAIN</name>
<dbReference type="AlphaFoldDB" id="A0A132NZL9"/>
<dbReference type="EMBL" id="JXTI01000007">
    <property type="protein sequence ID" value="KWX15518.1"/>
    <property type="molecule type" value="Genomic_DNA"/>
</dbReference>
<dbReference type="OrthoDB" id="1706439at2759"/>
<reference evidence="6 7" key="1">
    <citation type="journal article" date="2015" name="Mol. Biochem. Parasitol.">
        <title>Identification of polymorphic genes for use in assemblage B genotyping assays through comparative genomics of multiple assemblage B Giardia duodenalis isolates.</title>
        <authorList>
            <person name="Wielinga C."/>
            <person name="Thompson R.C."/>
            <person name="Monis P."/>
            <person name="Ryan U."/>
        </authorList>
    </citation>
    <scope>NUCLEOTIDE SEQUENCE [LARGE SCALE GENOMIC DNA]</scope>
    <source>
        <strain evidence="6 7">BAH15c1</strain>
    </source>
</reference>
<accession>A0A132NZL9</accession>
<sequence length="285" mass="31393">MFNRSFFCPRRTCTICIYLWLTVYNLQSTVYNYQVSKRGNKISEMMLAFLALAGSALALTCPTTQREVLAEIYDATDGANWKSNNWLSGDSICTWTGVTCDASNNYVIALDLSDMSLTGAIPENIGCLTYLKTLYLSSNTLTGDIPEGLCQLTNLQYLQINKAGLTGSIPECMCDLVHLMFWYMSDNSLTGSIPTCINELQFLKELHLDCNQLTGDVPVGLMTLPYLMEVYLNCNTGLVCPSATGVQFIFKCGDVDCDDCGTLPPTNCPQCITDPDCGEYCLTPP</sequence>
<dbReference type="Pfam" id="PF08263">
    <property type="entry name" value="LRRNT_2"/>
    <property type="match status" value="1"/>
</dbReference>
<comment type="caution">
    <text evidence="6">The sequence shown here is derived from an EMBL/GenBank/DDBJ whole genome shotgun (WGS) entry which is preliminary data.</text>
</comment>
<evidence type="ECO:0000313" key="6">
    <source>
        <dbReference type="EMBL" id="KWX15518.1"/>
    </source>
</evidence>
<keyword evidence="3" id="KW-0677">Repeat</keyword>
<evidence type="ECO:0000256" key="1">
    <source>
        <dbReference type="ARBA" id="ARBA00004370"/>
    </source>
</evidence>
<dbReference type="InterPro" id="IPR013210">
    <property type="entry name" value="LRR_N_plant-typ"/>
</dbReference>
<evidence type="ECO:0000256" key="3">
    <source>
        <dbReference type="ARBA" id="ARBA00022737"/>
    </source>
</evidence>
<dbReference type="PANTHER" id="PTHR48060">
    <property type="entry name" value="DNA DAMAGE-REPAIR/TOLERATION PROTEIN DRT100"/>
    <property type="match status" value="1"/>
</dbReference>
<proteinExistence type="predicted"/>
<evidence type="ECO:0000313" key="7">
    <source>
        <dbReference type="Proteomes" id="UP000070089"/>
    </source>
</evidence>
<dbReference type="InterPro" id="IPR032675">
    <property type="entry name" value="LRR_dom_sf"/>
</dbReference>
<dbReference type="Pfam" id="PF00560">
    <property type="entry name" value="LRR_1"/>
    <property type="match status" value="2"/>
</dbReference>
<dbReference type="PANTHER" id="PTHR48060:SF21">
    <property type="entry name" value="L DOMAIN-LIKE PROTEIN"/>
    <property type="match status" value="1"/>
</dbReference>
<dbReference type="InterPro" id="IPR053211">
    <property type="entry name" value="DNA_repair-toleration"/>
</dbReference>
<keyword evidence="2" id="KW-0732">Signal</keyword>
<feature type="domain" description="Leucine-rich repeat-containing N-terminal plant-type" evidence="5">
    <location>
        <begin position="64"/>
        <end position="101"/>
    </location>
</feature>
<organism evidence="6 7">
    <name type="scientific">Giardia duodenalis assemblage B</name>
    <dbReference type="NCBI Taxonomy" id="1394984"/>
    <lineage>
        <taxon>Eukaryota</taxon>
        <taxon>Metamonada</taxon>
        <taxon>Diplomonadida</taxon>
        <taxon>Hexamitidae</taxon>
        <taxon>Giardiinae</taxon>
        <taxon>Giardia</taxon>
    </lineage>
</organism>
<dbReference type="InterPro" id="IPR001611">
    <property type="entry name" value="Leu-rich_rpt"/>
</dbReference>
<evidence type="ECO:0000256" key="2">
    <source>
        <dbReference type="ARBA" id="ARBA00022729"/>
    </source>
</evidence>
<comment type="subcellular location">
    <subcellularLocation>
        <location evidence="1">Membrane</location>
    </subcellularLocation>
</comment>
<keyword evidence="4" id="KW-0472">Membrane</keyword>
<dbReference type="Gene3D" id="3.80.10.10">
    <property type="entry name" value="Ribonuclease Inhibitor"/>
    <property type="match status" value="1"/>
</dbReference>
<gene>
    <name evidence="6" type="ORF">QR46_0503</name>
</gene>
<dbReference type="VEuPathDB" id="GiardiaDB:QR46_0503"/>
<evidence type="ECO:0000256" key="4">
    <source>
        <dbReference type="ARBA" id="ARBA00023136"/>
    </source>
</evidence>
<dbReference type="GO" id="GO:0016020">
    <property type="term" value="C:membrane"/>
    <property type="evidence" value="ECO:0007669"/>
    <property type="project" value="UniProtKB-SubCell"/>
</dbReference>
<dbReference type="SUPFAM" id="SSF52058">
    <property type="entry name" value="L domain-like"/>
    <property type="match status" value="1"/>
</dbReference>
<evidence type="ECO:0000259" key="5">
    <source>
        <dbReference type="Pfam" id="PF08263"/>
    </source>
</evidence>
<protein>
    <submittedName>
        <fullName evidence="6">Cyst wall protein 1</fullName>
    </submittedName>
</protein>